<dbReference type="EMBL" id="PQFF01000017">
    <property type="protein sequence ID" value="RHZ88987.1"/>
    <property type="molecule type" value="Genomic_DNA"/>
</dbReference>
<evidence type="ECO:0000313" key="1">
    <source>
        <dbReference type="EMBL" id="RHZ88987.1"/>
    </source>
</evidence>
<keyword evidence="2" id="KW-1185">Reference proteome</keyword>
<comment type="caution">
    <text evidence="1">The sequence shown here is derived from an EMBL/GenBank/DDBJ whole genome shotgun (WGS) entry which is preliminary data.</text>
</comment>
<dbReference type="AlphaFoldDB" id="A0A397JMW5"/>
<proteinExistence type="predicted"/>
<sequence length="146" mass="17374">MARITFGIMKTQNYVYLTIAIVHPIAEYSYSVEFRHKSYFKFEFVQEYFIPETPKFINNLALARIIPRDDEPSFIMQNWIVFGRFESSDSFEKRKSRRSAGLQIELKVTKSEDNNKNDNSLNPNRENVVIEKNKYLFAQFLIFHTL</sequence>
<gene>
    <name evidence="1" type="ORF">Glove_19g283</name>
</gene>
<reference evidence="1 2" key="1">
    <citation type="submission" date="2018-08" db="EMBL/GenBank/DDBJ databases">
        <title>Genome and evolution of the arbuscular mycorrhizal fungus Diversispora epigaea (formerly Glomus versiforme) and its bacterial endosymbionts.</title>
        <authorList>
            <person name="Sun X."/>
            <person name="Fei Z."/>
            <person name="Harrison M."/>
        </authorList>
    </citation>
    <scope>NUCLEOTIDE SEQUENCE [LARGE SCALE GENOMIC DNA]</scope>
    <source>
        <strain evidence="1 2">IT104</strain>
    </source>
</reference>
<evidence type="ECO:0000313" key="2">
    <source>
        <dbReference type="Proteomes" id="UP000266861"/>
    </source>
</evidence>
<organism evidence="1 2">
    <name type="scientific">Diversispora epigaea</name>
    <dbReference type="NCBI Taxonomy" id="1348612"/>
    <lineage>
        <taxon>Eukaryota</taxon>
        <taxon>Fungi</taxon>
        <taxon>Fungi incertae sedis</taxon>
        <taxon>Mucoromycota</taxon>
        <taxon>Glomeromycotina</taxon>
        <taxon>Glomeromycetes</taxon>
        <taxon>Diversisporales</taxon>
        <taxon>Diversisporaceae</taxon>
        <taxon>Diversispora</taxon>
    </lineage>
</organism>
<accession>A0A397JMW5</accession>
<name>A0A397JMW5_9GLOM</name>
<dbReference type="Proteomes" id="UP000266861">
    <property type="component" value="Unassembled WGS sequence"/>
</dbReference>
<protein>
    <submittedName>
        <fullName evidence="1">Uncharacterized protein</fullName>
    </submittedName>
</protein>